<name>A0A0M1N0R4_9MOLU</name>
<feature type="region of interest" description="Disordered" evidence="1">
    <location>
        <begin position="40"/>
        <end position="74"/>
    </location>
</feature>
<dbReference type="PATRIC" id="fig|479893.3.peg.81"/>
<dbReference type="Proteomes" id="UP000037386">
    <property type="component" value="Unassembled WGS sequence"/>
</dbReference>
<dbReference type="AlphaFoldDB" id="A0A0M1N0R4"/>
<feature type="compositionally biased region" description="Basic and acidic residues" evidence="1">
    <location>
        <begin position="113"/>
        <end position="124"/>
    </location>
</feature>
<evidence type="ECO:0000313" key="2">
    <source>
        <dbReference type="EMBL" id="KOR75741.1"/>
    </source>
</evidence>
<evidence type="ECO:0000256" key="1">
    <source>
        <dbReference type="SAM" id="MobiDB-lite"/>
    </source>
</evidence>
<dbReference type="EMBL" id="LHCF01000001">
    <property type="protein sequence ID" value="KOR75741.1"/>
    <property type="molecule type" value="Genomic_DNA"/>
</dbReference>
<gene>
    <name evidence="2" type="ORF">CPX_001303</name>
</gene>
<reference evidence="3" key="1">
    <citation type="submission" date="2015-05" db="EMBL/GenBank/DDBJ databases">
        <title>Draft genome sequence of 'Candidatus Phytoplasma Pruni' strain CX, a plant pathogenic bacterium.</title>
        <authorList>
            <person name="Lee I.-M."/>
            <person name="Bottner-Parker K.D."/>
            <person name="Shao J."/>
            <person name="Gundersen-Rindal D.E."/>
            <person name="Zhao Y."/>
            <person name="Davis R.E."/>
        </authorList>
    </citation>
    <scope>NUCLEOTIDE SEQUENCE [LARGE SCALE GENOMIC DNA]</scope>
    <source>
        <strain evidence="3">CX</strain>
    </source>
</reference>
<proteinExistence type="predicted"/>
<evidence type="ECO:0000313" key="3">
    <source>
        <dbReference type="Proteomes" id="UP000037386"/>
    </source>
</evidence>
<dbReference type="RefSeq" id="WP_235443162.1">
    <property type="nucleotide sequence ID" value="NZ_LHCF01000001.1"/>
</dbReference>
<comment type="caution">
    <text evidence="2">The sequence shown here is derived from an EMBL/GenBank/DDBJ whole genome shotgun (WGS) entry which is preliminary data.</text>
</comment>
<protein>
    <submittedName>
        <fullName evidence="2">Uncharacterized protein</fullName>
    </submittedName>
</protein>
<organism evidence="2 3">
    <name type="scientific">Candidatus Phytoplasma pruni</name>
    <dbReference type="NCBI Taxonomy" id="479893"/>
    <lineage>
        <taxon>Bacteria</taxon>
        <taxon>Bacillati</taxon>
        <taxon>Mycoplasmatota</taxon>
        <taxon>Mollicutes</taxon>
        <taxon>Acholeplasmatales</taxon>
        <taxon>Acholeplasmataceae</taxon>
        <taxon>Candidatus Phytoplasma</taxon>
        <taxon>16SrIII (X-disease group)</taxon>
    </lineage>
</organism>
<accession>A0A0M1N0R4</accession>
<sequence>MAILMVVFSVIYISAFAAEENILESEEPISEEIFSAETPLNIESEEKIAENSDLTTPKDYQIAPESKSKTGSSADLLDKLQNSPIFHKIQDKTIALGQNFLDEMQKKILNPSKPDKNNVVEGKKAPSRKTPTSNKVNRLFQTIYRKTN</sequence>
<feature type="region of interest" description="Disordered" evidence="1">
    <location>
        <begin position="108"/>
        <end position="133"/>
    </location>
</feature>